<comment type="caution">
    <text evidence="1">The sequence shown here is derived from an EMBL/GenBank/DDBJ whole genome shotgun (WGS) entry which is preliminary data.</text>
</comment>
<proteinExistence type="predicted"/>
<reference evidence="1 2" key="1">
    <citation type="submission" date="2024-05" db="EMBL/GenBank/DDBJ databases">
        <authorList>
            <person name="De Oliveira J.P."/>
            <person name="Noriler S.A."/>
            <person name="De Oliveira A.G."/>
            <person name="Sipoli D.S."/>
        </authorList>
    </citation>
    <scope>NUCLEOTIDE SEQUENCE [LARGE SCALE GENOMIC DNA]</scope>
    <source>
        <strain evidence="1 2">LABIM189</strain>
    </source>
</reference>
<gene>
    <name evidence="1" type="ORF">ABGV49_22680</name>
</gene>
<dbReference type="RefSeq" id="WP_347372269.1">
    <property type="nucleotide sequence ID" value="NZ_JBDOJC010000001.1"/>
</dbReference>
<sequence length="93" mass="10536">MMDKPGFSNLEIATLRQTIARAGEARQLTVLSEGMMPEADILLCLYRNQRINIHVDLVYGAAIHAIDPVDAHELRSLEQWLQKHSLHSPNHKP</sequence>
<name>A0ABV0FLJ1_9NEIS</name>
<evidence type="ECO:0000313" key="2">
    <source>
        <dbReference type="Proteomes" id="UP001455709"/>
    </source>
</evidence>
<evidence type="ECO:0000313" key="1">
    <source>
        <dbReference type="EMBL" id="MEO2219873.1"/>
    </source>
</evidence>
<protein>
    <submittedName>
        <fullName evidence="1">Uncharacterized protein</fullName>
    </submittedName>
</protein>
<keyword evidence="2" id="KW-1185">Reference proteome</keyword>
<dbReference type="Proteomes" id="UP001455709">
    <property type="component" value="Unassembled WGS sequence"/>
</dbReference>
<accession>A0ABV0FLJ1</accession>
<organism evidence="1 2">
    <name type="scientific">Chromobacterium vaccinii</name>
    <dbReference type="NCBI Taxonomy" id="1108595"/>
    <lineage>
        <taxon>Bacteria</taxon>
        <taxon>Pseudomonadati</taxon>
        <taxon>Pseudomonadota</taxon>
        <taxon>Betaproteobacteria</taxon>
        <taxon>Neisseriales</taxon>
        <taxon>Chromobacteriaceae</taxon>
        <taxon>Chromobacterium</taxon>
    </lineage>
</organism>
<dbReference type="EMBL" id="JBDOJC010000001">
    <property type="protein sequence ID" value="MEO2219873.1"/>
    <property type="molecule type" value="Genomic_DNA"/>
</dbReference>